<sequence>MPHLVWFKRDLRIQDHAALLGAAECGEVLALYVYEPEQYRHPEFHPAHLSVLNDALAELREQLDELGVALLLRHGEAVAVLEALWRDVPFSSLWAHQETGNWVSYQRDRRVHTWAKGRGLPFYEPPQNGVVRRLRSRDTWAEEWEARMGSAPRPAPERLRGPQHLPPGDLLTHRDLGLPENDKVLPWLPGAFGEHLAHATLHSFLNERGVNYTREMSSPLTAEHACSRLSVHLAFGTLSLRTVVHATRQRLAAVTGDPEADPRWVRSLRSFESRLHWHCHFMQRLESEPEMEFRGLNPTLADLRPEELDEVAQARFVAWASGRTGYPMVDACMRMLLATGWLPFRMRALLVSFATEQLWLPWRAVGLHLARHWLDNEPGIHWSQVQMQAGMVGINTLRIYNPTKQARDQDPDGVFLRRWLPELRVLPSVYVHEPHLTPPLVQAETGFRVGESYPLPIVDDRKTVRAAKQRHQQAQARDPEREVARQVYERHGSRKKAQLRAEGRMSPSRREQRATVLASSAPSPPPRPVLSHGQPLLFDTLVPELPPVTLPRLPADWQAVLSPVMQRSAFRELLAFVALEREQGPVYPPEPEVFVALHLTPLKAVRVVILGQDPYHGPGQAQGLAFSVRPGMRVPPSLANIHRELAADLGCPPPRHGDLRAWARQGVLLLNTVLTVRRGEPGSHANRGWETFTDAVIRAVNARPERVVFLLWGAQARRKARLITAPHHVVLEAGHPSPLSAARFLGSRPFSQANAALREAGRGEVAWCLPERP</sequence>
<feature type="region of interest" description="Disordered" evidence="15">
    <location>
        <begin position="470"/>
        <end position="528"/>
    </location>
</feature>
<keyword evidence="6 14" id="KW-0285">Flavoprotein</keyword>
<gene>
    <name evidence="12" type="primary">ung</name>
    <name evidence="17" type="ORF">DAETH_42700</name>
</gene>
<keyword evidence="10 14" id="KW-0157">Chromophore</keyword>
<feature type="compositionally biased region" description="Basic and acidic residues" evidence="15">
    <location>
        <begin position="477"/>
        <end position="491"/>
    </location>
</feature>
<feature type="domain" description="Photolyase/cryptochrome alpha/beta" evidence="16">
    <location>
        <begin position="1"/>
        <end position="130"/>
    </location>
</feature>
<dbReference type="EMBL" id="AP026562">
    <property type="protein sequence ID" value="BDP44301.1"/>
    <property type="molecule type" value="Genomic_DNA"/>
</dbReference>
<dbReference type="Pfam" id="PF00875">
    <property type="entry name" value="DNA_photolyase"/>
    <property type="match status" value="1"/>
</dbReference>
<dbReference type="InterPro" id="IPR014729">
    <property type="entry name" value="Rossmann-like_a/b/a_fold"/>
</dbReference>
<keyword evidence="11 12" id="KW-0234">DNA repair</keyword>
<evidence type="ECO:0000256" key="1">
    <source>
        <dbReference type="ARBA" id="ARBA00001400"/>
    </source>
</evidence>
<evidence type="ECO:0000313" key="18">
    <source>
        <dbReference type="Proteomes" id="UP001064971"/>
    </source>
</evidence>
<dbReference type="SMART" id="SM00987">
    <property type="entry name" value="UreE_C"/>
    <property type="match status" value="1"/>
</dbReference>
<dbReference type="InterPro" id="IPR002081">
    <property type="entry name" value="Cryptochrome/DNA_photolyase_1"/>
</dbReference>
<dbReference type="InterPro" id="IPR018085">
    <property type="entry name" value="Ura-DNA_Glyclase_AS"/>
</dbReference>
<dbReference type="Gene3D" id="1.25.40.80">
    <property type="match status" value="1"/>
</dbReference>
<feature type="compositionally biased region" description="Basic and acidic residues" evidence="15">
    <location>
        <begin position="499"/>
        <end position="513"/>
    </location>
</feature>
<dbReference type="Gene3D" id="3.40.470.10">
    <property type="entry name" value="Uracil-DNA glycosylase-like domain"/>
    <property type="match status" value="1"/>
</dbReference>
<keyword evidence="7 12" id="KW-0227">DNA damage</keyword>
<dbReference type="HAMAP" id="MF_00148">
    <property type="entry name" value="UDG"/>
    <property type="match status" value="1"/>
</dbReference>
<accession>A0ABM8AKE7</accession>
<keyword evidence="9 14" id="KW-0274">FAD</keyword>
<dbReference type="InterPro" id="IPR006050">
    <property type="entry name" value="DNA_photolyase_N"/>
</dbReference>
<evidence type="ECO:0000256" key="6">
    <source>
        <dbReference type="ARBA" id="ARBA00022630"/>
    </source>
</evidence>
<dbReference type="SUPFAM" id="SSF48173">
    <property type="entry name" value="Cryptochrome/photolyase FAD-binding domain"/>
    <property type="match status" value="1"/>
</dbReference>
<evidence type="ECO:0000256" key="2">
    <source>
        <dbReference type="ARBA" id="ARBA00001974"/>
    </source>
</evidence>
<dbReference type="PANTHER" id="PTHR11264">
    <property type="entry name" value="URACIL-DNA GLYCOSYLASE"/>
    <property type="match status" value="1"/>
</dbReference>
<evidence type="ECO:0000256" key="11">
    <source>
        <dbReference type="ARBA" id="ARBA00023204"/>
    </source>
</evidence>
<evidence type="ECO:0000256" key="3">
    <source>
        <dbReference type="ARBA" id="ARBA00002631"/>
    </source>
</evidence>
<dbReference type="PRINTS" id="PR00147">
    <property type="entry name" value="DNAPHOTLYASE"/>
</dbReference>
<evidence type="ECO:0000256" key="7">
    <source>
        <dbReference type="ARBA" id="ARBA00022763"/>
    </source>
</evidence>
<comment type="cofactor">
    <cofactor evidence="2">
        <name>FAD</name>
        <dbReference type="ChEBI" id="CHEBI:57692"/>
    </cofactor>
</comment>
<dbReference type="Proteomes" id="UP001064971">
    <property type="component" value="Plasmid pDAETH-2"/>
</dbReference>
<comment type="function">
    <text evidence="3 12">Excises uracil residues from the DNA which can arise as a result of misincorporation of dUMP residues by DNA polymerase or due to deamination of cytosine.</text>
</comment>
<name>A0ABM8AKE7_9DEIO</name>
<dbReference type="InterPro" id="IPR036134">
    <property type="entry name" value="Crypto/Photolyase_FAD-like_sf"/>
</dbReference>
<dbReference type="InterPro" id="IPR036155">
    <property type="entry name" value="Crypto/Photolyase_N_sf"/>
</dbReference>
<comment type="similarity">
    <text evidence="14">Belongs to the DNA photolyase family.</text>
</comment>
<dbReference type="PROSITE" id="PS00130">
    <property type="entry name" value="U_DNA_GLYCOSYLASE"/>
    <property type="match status" value="1"/>
</dbReference>
<dbReference type="NCBIfam" id="TIGR00628">
    <property type="entry name" value="ung"/>
    <property type="match status" value="1"/>
</dbReference>
<dbReference type="NCBIfam" id="NF003592">
    <property type="entry name" value="PRK05254.1-5"/>
    <property type="match status" value="1"/>
</dbReference>
<evidence type="ECO:0000256" key="15">
    <source>
        <dbReference type="SAM" id="MobiDB-lite"/>
    </source>
</evidence>
<geneLocation type="plasmid" evidence="17 18">
    <name>pDAETH-2</name>
</geneLocation>
<dbReference type="Pfam" id="PF03441">
    <property type="entry name" value="FAD_binding_7"/>
    <property type="match status" value="1"/>
</dbReference>
<evidence type="ECO:0000256" key="8">
    <source>
        <dbReference type="ARBA" id="ARBA00022801"/>
    </source>
</evidence>
<comment type="similarity">
    <text evidence="4 12">Belongs to the uracil-DNA glycosylase (UDG) superfamily. UNG family.</text>
</comment>
<organism evidence="17 18">
    <name type="scientific">Deinococcus aetherius</name>
    <dbReference type="NCBI Taxonomy" id="200252"/>
    <lineage>
        <taxon>Bacteria</taxon>
        <taxon>Thermotogati</taxon>
        <taxon>Deinococcota</taxon>
        <taxon>Deinococci</taxon>
        <taxon>Deinococcales</taxon>
        <taxon>Deinococcaceae</taxon>
        <taxon>Deinococcus</taxon>
    </lineage>
</organism>
<keyword evidence="18" id="KW-1185">Reference proteome</keyword>
<keyword evidence="8 12" id="KW-0378">Hydrolase</keyword>
<dbReference type="Gene3D" id="3.40.50.620">
    <property type="entry name" value="HUPs"/>
    <property type="match status" value="1"/>
</dbReference>
<dbReference type="Pfam" id="PF03167">
    <property type="entry name" value="UDG"/>
    <property type="match status" value="1"/>
</dbReference>
<dbReference type="PANTHER" id="PTHR11264:SF0">
    <property type="entry name" value="URACIL-DNA GLYCOSYLASE"/>
    <property type="match status" value="1"/>
</dbReference>
<comment type="catalytic activity">
    <reaction evidence="1 12">
        <text>Hydrolyzes single-stranded DNA or mismatched double-stranded DNA and polynucleotides, releasing free uracil.</text>
        <dbReference type="EC" id="3.2.2.27"/>
    </reaction>
</comment>
<evidence type="ECO:0000256" key="13">
    <source>
        <dbReference type="PROSITE-ProRule" id="PRU10072"/>
    </source>
</evidence>
<dbReference type="SUPFAM" id="SSF52425">
    <property type="entry name" value="Cryptochrome/photolyase, N-terminal domain"/>
    <property type="match status" value="1"/>
</dbReference>
<dbReference type="InterPro" id="IPR018394">
    <property type="entry name" value="DNA_photolyase_1_CS_C"/>
</dbReference>
<dbReference type="InterPro" id="IPR036895">
    <property type="entry name" value="Uracil-DNA_glycosylase-like_sf"/>
</dbReference>
<evidence type="ECO:0000256" key="9">
    <source>
        <dbReference type="ARBA" id="ARBA00022827"/>
    </source>
</evidence>
<dbReference type="Gene3D" id="1.10.579.10">
    <property type="entry name" value="DNA Cyclobutane Dipyrimidine Photolyase, subunit A, domain 3"/>
    <property type="match status" value="1"/>
</dbReference>
<dbReference type="InterPro" id="IPR005122">
    <property type="entry name" value="Uracil-DNA_glycosylase-like"/>
</dbReference>
<dbReference type="EC" id="3.2.2.27" evidence="5 12"/>
<evidence type="ECO:0000256" key="5">
    <source>
        <dbReference type="ARBA" id="ARBA00012030"/>
    </source>
</evidence>
<evidence type="ECO:0000313" key="17">
    <source>
        <dbReference type="EMBL" id="BDP44301.1"/>
    </source>
</evidence>
<dbReference type="SUPFAM" id="SSF52141">
    <property type="entry name" value="Uracil-DNA glycosylase-like"/>
    <property type="match status" value="1"/>
</dbReference>
<dbReference type="InterPro" id="IPR002043">
    <property type="entry name" value="UDG_fam1"/>
</dbReference>
<dbReference type="CDD" id="cd10027">
    <property type="entry name" value="UDG-F1-like"/>
    <property type="match status" value="1"/>
</dbReference>
<comment type="subcellular location">
    <subcellularLocation>
        <location evidence="12">Cytoplasm</location>
    </subcellularLocation>
</comment>
<dbReference type="InterPro" id="IPR005101">
    <property type="entry name" value="Cryptochr/Photolyase_FAD-bd"/>
</dbReference>
<proteinExistence type="inferred from homology"/>
<feature type="active site" description="Proton acceptor" evidence="12 13">
    <location>
        <position position="613"/>
    </location>
</feature>
<dbReference type="NCBIfam" id="NF003589">
    <property type="entry name" value="PRK05254.1-2"/>
    <property type="match status" value="1"/>
</dbReference>
<evidence type="ECO:0000256" key="14">
    <source>
        <dbReference type="RuleBase" id="RU004182"/>
    </source>
</evidence>
<keyword evidence="17" id="KW-0614">Plasmid</keyword>
<evidence type="ECO:0000256" key="10">
    <source>
        <dbReference type="ARBA" id="ARBA00022991"/>
    </source>
</evidence>
<protein>
    <recommendedName>
        <fullName evidence="5 12">Uracil-DNA glycosylase</fullName>
        <shortName evidence="12">UDG</shortName>
        <ecNumber evidence="5 12">3.2.2.27</ecNumber>
    </recommendedName>
</protein>
<dbReference type="SMART" id="SM00986">
    <property type="entry name" value="UDG"/>
    <property type="match status" value="1"/>
</dbReference>
<reference evidence="17" key="1">
    <citation type="submission" date="2022-07" db="EMBL/GenBank/DDBJ databases">
        <title>Complete Genome Sequence of the Radioresistant Bacterium Deinococcus aetherius ST0316, Isolated from the Air Dust collected in Lower Stratosphere above Japan.</title>
        <authorList>
            <person name="Satoh K."/>
            <person name="Hagiwara K."/>
            <person name="Katsumata K."/>
            <person name="Kubo A."/>
            <person name="Yokobori S."/>
            <person name="Yamagishi A."/>
            <person name="Oono Y."/>
            <person name="Narumi I."/>
        </authorList>
    </citation>
    <scope>NUCLEOTIDE SEQUENCE</scope>
    <source>
        <strain evidence="17">ST0316</strain>
        <plasmid evidence="17">pDAETH-2</plasmid>
    </source>
</reference>
<dbReference type="PROSITE" id="PS00394">
    <property type="entry name" value="DNA_PHOTOLYASES_1_1"/>
    <property type="match status" value="1"/>
</dbReference>
<dbReference type="NCBIfam" id="NF003588">
    <property type="entry name" value="PRK05254.1-1"/>
    <property type="match status" value="1"/>
</dbReference>
<evidence type="ECO:0000256" key="4">
    <source>
        <dbReference type="ARBA" id="ARBA00008184"/>
    </source>
</evidence>
<evidence type="ECO:0000259" key="16">
    <source>
        <dbReference type="PROSITE" id="PS51645"/>
    </source>
</evidence>
<dbReference type="NCBIfam" id="NF003591">
    <property type="entry name" value="PRK05254.1-4"/>
    <property type="match status" value="1"/>
</dbReference>
<evidence type="ECO:0000256" key="12">
    <source>
        <dbReference type="HAMAP-Rule" id="MF_00148"/>
    </source>
</evidence>
<dbReference type="PROSITE" id="PS51645">
    <property type="entry name" value="PHR_CRY_ALPHA_BETA"/>
    <property type="match status" value="1"/>
</dbReference>
<keyword evidence="12" id="KW-0963">Cytoplasm</keyword>
<dbReference type="RefSeq" id="WP_264778152.1">
    <property type="nucleotide sequence ID" value="NZ_AP026562.1"/>
</dbReference>